<evidence type="ECO:0000256" key="1">
    <source>
        <dbReference type="SAM" id="MobiDB-lite"/>
    </source>
</evidence>
<dbReference type="AlphaFoldDB" id="A0A9K3PJI7"/>
<dbReference type="Proteomes" id="UP000693970">
    <property type="component" value="Unassembled WGS sequence"/>
</dbReference>
<organism evidence="2 3">
    <name type="scientific">Nitzschia inconspicua</name>
    <dbReference type="NCBI Taxonomy" id="303405"/>
    <lineage>
        <taxon>Eukaryota</taxon>
        <taxon>Sar</taxon>
        <taxon>Stramenopiles</taxon>
        <taxon>Ochrophyta</taxon>
        <taxon>Bacillariophyta</taxon>
        <taxon>Bacillariophyceae</taxon>
        <taxon>Bacillariophycidae</taxon>
        <taxon>Bacillariales</taxon>
        <taxon>Bacillariaceae</taxon>
        <taxon>Nitzschia</taxon>
    </lineage>
</organism>
<proteinExistence type="predicted"/>
<reference evidence="2" key="1">
    <citation type="journal article" date="2021" name="Sci. Rep.">
        <title>Diploid genomic architecture of Nitzschia inconspicua, an elite biomass production diatom.</title>
        <authorList>
            <person name="Oliver A."/>
            <person name="Podell S."/>
            <person name="Pinowska A."/>
            <person name="Traller J.C."/>
            <person name="Smith S.R."/>
            <person name="McClure R."/>
            <person name="Beliaev A."/>
            <person name="Bohutskyi P."/>
            <person name="Hill E.A."/>
            <person name="Rabines A."/>
            <person name="Zheng H."/>
            <person name="Allen L.Z."/>
            <person name="Kuo A."/>
            <person name="Grigoriev I.V."/>
            <person name="Allen A.E."/>
            <person name="Hazlebeck D."/>
            <person name="Allen E.E."/>
        </authorList>
    </citation>
    <scope>NUCLEOTIDE SEQUENCE</scope>
    <source>
        <strain evidence="2">Hildebrandi</strain>
    </source>
</reference>
<accession>A0A9K3PJI7</accession>
<comment type="caution">
    <text evidence="2">The sequence shown here is derived from an EMBL/GenBank/DDBJ whole genome shotgun (WGS) entry which is preliminary data.</text>
</comment>
<dbReference type="EMBL" id="JAGRRH010000019">
    <property type="protein sequence ID" value="KAG7350067.1"/>
    <property type="molecule type" value="Genomic_DNA"/>
</dbReference>
<keyword evidence="3" id="KW-1185">Reference proteome</keyword>
<protein>
    <submittedName>
        <fullName evidence="2">Uncharacterized protein</fullName>
    </submittedName>
</protein>
<evidence type="ECO:0000313" key="3">
    <source>
        <dbReference type="Proteomes" id="UP000693970"/>
    </source>
</evidence>
<feature type="region of interest" description="Disordered" evidence="1">
    <location>
        <begin position="126"/>
        <end position="161"/>
    </location>
</feature>
<name>A0A9K3PJI7_9STRA</name>
<feature type="compositionally biased region" description="Basic and acidic residues" evidence="1">
    <location>
        <begin position="149"/>
        <end position="161"/>
    </location>
</feature>
<sequence>MEDDNNTLVTQCEQLHELTWIQKKVAAKGVPLPEIRRTVVAELHGKNMDQEPIFEVGTNEDQEPIFEVECHIPNTIHNLQVSENAADAQVTELFRTALNLAGERRSHLKLLRDHLHEVIRKMNSDIASGNEHHKRSSGYAFPETGRSNKRVEKREKSAGEF</sequence>
<gene>
    <name evidence="2" type="ORF">IV203_012664</name>
</gene>
<reference evidence="2" key="2">
    <citation type="submission" date="2021-04" db="EMBL/GenBank/DDBJ databases">
        <authorList>
            <person name="Podell S."/>
        </authorList>
    </citation>
    <scope>NUCLEOTIDE SEQUENCE</scope>
    <source>
        <strain evidence="2">Hildebrandi</strain>
    </source>
</reference>
<evidence type="ECO:0000313" key="2">
    <source>
        <dbReference type="EMBL" id="KAG7350067.1"/>
    </source>
</evidence>